<accession>A0A644XRY8</accession>
<proteinExistence type="predicted"/>
<dbReference type="Pfam" id="PF09615">
    <property type="entry name" value="Cas_Csy3"/>
    <property type="match status" value="1"/>
</dbReference>
<name>A0A644XRY8_9ZZZZ</name>
<sequence>MAKKTIKSVPAVLAFEKKLVPSDGYLSGTTWVNRYYSSIPLAINSKSVRGTISNRLDKKLLDDLDKLNHAIENPNPQEVDSCSLGVDQDTLKIQFSLKVLGNVGNPSACNDSDFQKSLVQLSQEYAEQYGFAELGKRYALSLATGRFFWRNRIGAEKLEIHVRDMINTKDWIFDGYQYSIKHFDCDDSKVNELGNVIGSALADPKGLLLLEIEAYAKIGKSQEVYPSEEMVLGKMRDQNEKSKILYSVDGQAALHSQKIGNAIRTIDSWYPSFAESGVGPIPIEIYGAVTTLGTAFRNPGTKSDFYSLFDSYVLGEKNLSEDEKHYVMAVLIRGGVFGASSKE</sequence>
<dbReference type="EMBL" id="VSSQ01003075">
    <property type="protein sequence ID" value="MPM18905.1"/>
    <property type="molecule type" value="Genomic_DNA"/>
</dbReference>
<protein>
    <submittedName>
        <fullName evidence="1">CRISPR-associated protein Csy3</fullName>
    </submittedName>
</protein>
<dbReference type="NCBIfam" id="TIGR02566">
    <property type="entry name" value="cas_Csy3"/>
    <property type="match status" value="1"/>
</dbReference>
<gene>
    <name evidence="1" type="primary">csy3_2</name>
    <name evidence="1" type="ORF">SDC9_65323</name>
</gene>
<comment type="caution">
    <text evidence="1">The sequence shown here is derived from an EMBL/GenBank/DDBJ whole genome shotgun (WGS) entry which is preliminary data.</text>
</comment>
<dbReference type="AlphaFoldDB" id="A0A644XRY8"/>
<reference evidence="1" key="1">
    <citation type="submission" date="2019-08" db="EMBL/GenBank/DDBJ databases">
        <authorList>
            <person name="Kucharzyk K."/>
            <person name="Murdoch R.W."/>
            <person name="Higgins S."/>
            <person name="Loffler F."/>
        </authorList>
    </citation>
    <scope>NUCLEOTIDE SEQUENCE</scope>
</reference>
<dbReference type="InterPro" id="IPR013399">
    <property type="entry name" value="CRISPR-assoc_prot_Csy3"/>
</dbReference>
<organism evidence="1">
    <name type="scientific">bioreactor metagenome</name>
    <dbReference type="NCBI Taxonomy" id="1076179"/>
    <lineage>
        <taxon>unclassified sequences</taxon>
        <taxon>metagenomes</taxon>
        <taxon>ecological metagenomes</taxon>
    </lineage>
</organism>
<dbReference type="CDD" id="cd09737">
    <property type="entry name" value="Csy3_I-F"/>
    <property type="match status" value="1"/>
</dbReference>
<evidence type="ECO:0000313" key="1">
    <source>
        <dbReference type="EMBL" id="MPM18905.1"/>
    </source>
</evidence>